<keyword evidence="1" id="KW-1133">Transmembrane helix</keyword>
<comment type="caution">
    <text evidence="2">The sequence shown here is derived from an EMBL/GenBank/DDBJ whole genome shotgun (WGS) entry which is preliminary data.</text>
</comment>
<evidence type="ECO:0000313" key="2">
    <source>
        <dbReference type="EMBL" id="MFC7199931.1"/>
    </source>
</evidence>
<dbReference type="AlphaFoldDB" id="A0ABD5Z433"/>
<dbReference type="EMBL" id="JBHTAR010000011">
    <property type="protein sequence ID" value="MFC7199931.1"/>
    <property type="molecule type" value="Genomic_DNA"/>
</dbReference>
<sequence>MSDVFDDRGVSDVVGFVLVFSLIILTVGAVYTAGFDGLTHLRQAEQSANAERAFEVLANNVEDLVERGAPSRGTELQLSDARLTYGETVTMNLSIDGGYYQTRLRPIVYETGTGTRIVYTSGAVIRQQPGGSVALKDPGFVFGERTVVPYIVTRPTGRESVGGSTRVLVRTDLANRYVEAYTDGPYNATLNVTTERWRAWNGTLSESPRTNCSVEPASGDAETVSCSFDAKRVYVQVVEVDVHFI</sequence>
<dbReference type="Pfam" id="PF23960">
    <property type="entry name" value="DUF7289"/>
    <property type="match status" value="1"/>
</dbReference>
<proteinExistence type="predicted"/>
<dbReference type="Proteomes" id="UP001596447">
    <property type="component" value="Unassembled WGS sequence"/>
</dbReference>
<keyword evidence="3" id="KW-1185">Reference proteome</keyword>
<keyword evidence="1" id="KW-0472">Membrane</keyword>
<evidence type="ECO:0000256" key="1">
    <source>
        <dbReference type="SAM" id="Phobius"/>
    </source>
</evidence>
<name>A0ABD5Z433_9EURY</name>
<gene>
    <name evidence="2" type="ORF">ACFQJ9_11020</name>
</gene>
<organism evidence="2 3">
    <name type="scientific">Halospeciosus flavus</name>
    <dbReference type="NCBI Taxonomy" id="3032283"/>
    <lineage>
        <taxon>Archaea</taxon>
        <taxon>Methanobacteriati</taxon>
        <taxon>Methanobacteriota</taxon>
        <taxon>Stenosarchaea group</taxon>
        <taxon>Halobacteria</taxon>
        <taxon>Halobacteriales</taxon>
        <taxon>Halobacteriaceae</taxon>
        <taxon>Halospeciosus</taxon>
    </lineage>
</organism>
<protein>
    <recommendedName>
        <fullName evidence="4">Flagellin</fullName>
    </recommendedName>
</protein>
<evidence type="ECO:0000313" key="3">
    <source>
        <dbReference type="Proteomes" id="UP001596447"/>
    </source>
</evidence>
<feature type="transmembrane region" description="Helical" evidence="1">
    <location>
        <begin position="13"/>
        <end position="33"/>
    </location>
</feature>
<reference evidence="2 3" key="1">
    <citation type="journal article" date="2019" name="Int. J. Syst. Evol. Microbiol.">
        <title>The Global Catalogue of Microorganisms (GCM) 10K type strain sequencing project: providing services to taxonomists for standard genome sequencing and annotation.</title>
        <authorList>
            <consortium name="The Broad Institute Genomics Platform"/>
            <consortium name="The Broad Institute Genome Sequencing Center for Infectious Disease"/>
            <person name="Wu L."/>
            <person name="Ma J."/>
        </authorList>
    </citation>
    <scope>NUCLEOTIDE SEQUENCE [LARGE SCALE GENOMIC DNA]</scope>
    <source>
        <strain evidence="2 3">XZGYJ-43</strain>
    </source>
</reference>
<dbReference type="RefSeq" id="WP_279529853.1">
    <property type="nucleotide sequence ID" value="NZ_CP122312.1"/>
</dbReference>
<dbReference type="InterPro" id="IPR055713">
    <property type="entry name" value="DUF7289"/>
</dbReference>
<accession>A0ABD5Z433</accession>
<evidence type="ECO:0008006" key="4">
    <source>
        <dbReference type="Google" id="ProtNLM"/>
    </source>
</evidence>
<keyword evidence="1" id="KW-0812">Transmembrane</keyword>